<protein>
    <submittedName>
        <fullName evidence="1">Uncharacterized protein</fullName>
    </submittedName>
</protein>
<sequence length="59" mass="7001">MNQKGYKAAKFMNNSADCFNAERRFIGHAPYSFLHFGMNLNIEFHIEEQSSFFFIYINL</sequence>
<evidence type="ECO:0000313" key="2">
    <source>
        <dbReference type="Proteomes" id="UP000680670"/>
    </source>
</evidence>
<comment type="caution">
    <text evidence="1">The sequence shown here is derived from an EMBL/GenBank/DDBJ whole genome shotgun (WGS) entry which is preliminary data.</text>
</comment>
<dbReference type="EMBL" id="BORJ01000008">
    <property type="protein sequence ID" value="GIN97328.1"/>
    <property type="molecule type" value="Genomic_DNA"/>
</dbReference>
<proteinExistence type="predicted"/>
<reference evidence="1 2" key="1">
    <citation type="submission" date="2021-03" db="EMBL/GenBank/DDBJ databases">
        <title>Antimicrobial resistance genes in bacteria isolated from Japanese honey, and their potential for conferring macrolide and lincosamide resistance in the American foulbrood pathogen Paenibacillus larvae.</title>
        <authorList>
            <person name="Okamoto M."/>
            <person name="Kumagai M."/>
            <person name="Kanamori H."/>
            <person name="Takamatsu D."/>
        </authorList>
    </citation>
    <scope>NUCLEOTIDE SEQUENCE [LARGE SCALE GENOMIC DNA]</scope>
    <source>
        <strain evidence="1 2">J6TS1</strain>
    </source>
</reference>
<name>A0ABQ4KZ68_SIMTE</name>
<keyword evidence="2" id="KW-1185">Reference proteome</keyword>
<gene>
    <name evidence="1" type="ORF">J6TS1_31980</name>
</gene>
<organism evidence="1 2">
    <name type="scientific">Siminovitchia terrae</name>
    <name type="common">Bacillus terrae</name>
    <dbReference type="NCBI Taxonomy" id="1914933"/>
    <lineage>
        <taxon>Bacteria</taxon>
        <taxon>Bacillati</taxon>
        <taxon>Bacillota</taxon>
        <taxon>Bacilli</taxon>
        <taxon>Bacillales</taxon>
        <taxon>Bacillaceae</taxon>
        <taxon>Siminovitchia</taxon>
    </lineage>
</organism>
<evidence type="ECO:0000313" key="1">
    <source>
        <dbReference type="EMBL" id="GIN97328.1"/>
    </source>
</evidence>
<dbReference type="Proteomes" id="UP000680670">
    <property type="component" value="Unassembled WGS sequence"/>
</dbReference>
<accession>A0ABQ4KZ68</accession>